<dbReference type="Proteomes" id="UP000708208">
    <property type="component" value="Unassembled WGS sequence"/>
</dbReference>
<evidence type="ECO:0000313" key="1">
    <source>
        <dbReference type="EMBL" id="CAG7816509.1"/>
    </source>
</evidence>
<feature type="non-terminal residue" evidence="1">
    <location>
        <position position="1"/>
    </location>
</feature>
<organism evidence="1 2">
    <name type="scientific">Allacma fusca</name>
    <dbReference type="NCBI Taxonomy" id="39272"/>
    <lineage>
        <taxon>Eukaryota</taxon>
        <taxon>Metazoa</taxon>
        <taxon>Ecdysozoa</taxon>
        <taxon>Arthropoda</taxon>
        <taxon>Hexapoda</taxon>
        <taxon>Collembola</taxon>
        <taxon>Symphypleona</taxon>
        <taxon>Sminthuridae</taxon>
        <taxon>Allacma</taxon>
    </lineage>
</organism>
<dbReference type="EMBL" id="CAJVCH010371772">
    <property type="protein sequence ID" value="CAG7816509.1"/>
    <property type="molecule type" value="Genomic_DNA"/>
</dbReference>
<gene>
    <name evidence="1" type="ORF">AFUS01_LOCUS27126</name>
</gene>
<accession>A0A8J2PJM8</accession>
<protein>
    <submittedName>
        <fullName evidence="1">Uncharacterized protein</fullName>
    </submittedName>
</protein>
<name>A0A8J2PJM8_9HEXA</name>
<proteinExistence type="predicted"/>
<sequence>NKSRALHIGDNKLLSFGPYKFCKLVLADRAARDGRDANGEMTCEIQQ</sequence>
<evidence type="ECO:0000313" key="2">
    <source>
        <dbReference type="Proteomes" id="UP000708208"/>
    </source>
</evidence>
<comment type="caution">
    <text evidence="1">The sequence shown here is derived from an EMBL/GenBank/DDBJ whole genome shotgun (WGS) entry which is preliminary data.</text>
</comment>
<keyword evidence="2" id="KW-1185">Reference proteome</keyword>
<dbReference type="AlphaFoldDB" id="A0A8J2PJM8"/>
<reference evidence="1" key="1">
    <citation type="submission" date="2021-06" db="EMBL/GenBank/DDBJ databases">
        <authorList>
            <person name="Hodson N. C."/>
            <person name="Mongue J. A."/>
            <person name="Jaron S. K."/>
        </authorList>
    </citation>
    <scope>NUCLEOTIDE SEQUENCE</scope>
</reference>